<name>A0AB39PFK4_9ACTN</name>
<feature type="compositionally biased region" description="Low complexity" evidence="3">
    <location>
        <begin position="59"/>
        <end position="69"/>
    </location>
</feature>
<dbReference type="InterPro" id="IPR017517">
    <property type="entry name" value="Maleyloyr_isom"/>
</dbReference>
<keyword evidence="1" id="KW-0805">Transcription regulation</keyword>
<dbReference type="GO" id="GO:0016853">
    <property type="term" value="F:isomerase activity"/>
    <property type="evidence" value="ECO:0007669"/>
    <property type="project" value="UniProtKB-KW"/>
</dbReference>
<dbReference type="InterPro" id="IPR034660">
    <property type="entry name" value="DinB/YfiT-like"/>
</dbReference>
<evidence type="ECO:0000259" key="4">
    <source>
        <dbReference type="Pfam" id="PF11716"/>
    </source>
</evidence>
<accession>A0AB39PFK4</accession>
<dbReference type="InterPro" id="IPR041916">
    <property type="entry name" value="Anti_sigma_zinc_sf"/>
</dbReference>
<dbReference type="InterPro" id="IPR027383">
    <property type="entry name" value="Znf_put"/>
</dbReference>
<dbReference type="AlphaFoldDB" id="A0AB39PFK4"/>
<reference evidence="6" key="1">
    <citation type="submission" date="2024-07" db="EMBL/GenBank/DDBJ databases">
        <authorList>
            <person name="Yu S.T."/>
        </authorList>
    </citation>
    <scope>NUCLEOTIDE SEQUENCE</scope>
    <source>
        <strain evidence="6">R21</strain>
    </source>
</reference>
<keyword evidence="6" id="KW-0413">Isomerase</keyword>
<dbReference type="GO" id="GO:0046872">
    <property type="term" value="F:metal ion binding"/>
    <property type="evidence" value="ECO:0007669"/>
    <property type="project" value="InterPro"/>
</dbReference>
<evidence type="ECO:0000256" key="1">
    <source>
        <dbReference type="ARBA" id="ARBA00023015"/>
    </source>
</evidence>
<feature type="domain" description="Mycothiol-dependent maleylpyruvate isomerase metal-binding" evidence="4">
    <location>
        <begin position="121"/>
        <end position="258"/>
    </location>
</feature>
<organism evidence="6">
    <name type="scientific">Streptomyces sp. R21</name>
    <dbReference type="NCBI Taxonomy" id="3238627"/>
    <lineage>
        <taxon>Bacteria</taxon>
        <taxon>Bacillati</taxon>
        <taxon>Actinomycetota</taxon>
        <taxon>Actinomycetes</taxon>
        <taxon>Kitasatosporales</taxon>
        <taxon>Streptomycetaceae</taxon>
        <taxon>Streptomyces</taxon>
    </lineage>
</organism>
<proteinExistence type="predicted"/>
<dbReference type="Pfam" id="PF11716">
    <property type="entry name" value="MDMPI_N"/>
    <property type="match status" value="1"/>
</dbReference>
<gene>
    <name evidence="6" type="ORF">AB5J56_34495</name>
</gene>
<dbReference type="Gene3D" id="1.20.120.450">
    <property type="entry name" value="dinb family like domain"/>
    <property type="match status" value="1"/>
</dbReference>
<dbReference type="Gene3D" id="1.10.10.1320">
    <property type="entry name" value="Anti-sigma factor, zinc-finger domain"/>
    <property type="match status" value="1"/>
</dbReference>
<evidence type="ECO:0000256" key="3">
    <source>
        <dbReference type="SAM" id="MobiDB-lite"/>
    </source>
</evidence>
<keyword evidence="2" id="KW-0804">Transcription</keyword>
<dbReference type="Pfam" id="PF13490">
    <property type="entry name" value="zf-HC2"/>
    <property type="match status" value="1"/>
</dbReference>
<feature type="domain" description="Putative zinc-finger" evidence="5">
    <location>
        <begin position="7"/>
        <end position="39"/>
    </location>
</feature>
<feature type="region of interest" description="Disordered" evidence="3">
    <location>
        <begin position="58"/>
        <end position="86"/>
    </location>
</feature>
<evidence type="ECO:0000313" key="6">
    <source>
        <dbReference type="EMBL" id="XDQ29500.1"/>
    </source>
</evidence>
<protein>
    <submittedName>
        <fullName evidence="6">Maleylpyruvate isomerase family mycothiol-dependent enzyme</fullName>
    </submittedName>
</protein>
<dbReference type="EMBL" id="CP163435">
    <property type="protein sequence ID" value="XDQ29500.1"/>
    <property type="molecule type" value="Genomic_DNA"/>
</dbReference>
<dbReference type="NCBIfam" id="TIGR03083">
    <property type="entry name" value="maleylpyruvate isomerase family mycothiol-dependent enzyme"/>
    <property type="match status" value="1"/>
</dbReference>
<sequence>MSTEHDHVRELLAAWAVGALLPGDEKRVPLHLAECESCAAEAERLRETVRLLDGHHRAGGAASGAAAGHPTELGGGADPVMGGASRTHANGTASVLALALRSRPAAPRVAAHAAPYAGAVSGLRALLRELETHGAWGTPVVHDWDVHGTVAHLIAADEHLARRLGLDTRVPDAHGAEEAPWEEAWSARTADVIAYEHERAPEQTVATWAGQAAALLATPEARDPELAAHATTLMGVRLPVADHFVVRAFETWIHTDDIGRALGLAVPPPPDAHLGQLVRLAVRILGLALGPAAPPVLFALARGGDDAQWVLGSEDEPVRAELVLDPVDFCLLVGGRYAPEEVPRGATGDAAAVQQVLERAASLAWL</sequence>
<evidence type="ECO:0000259" key="5">
    <source>
        <dbReference type="Pfam" id="PF13490"/>
    </source>
</evidence>
<dbReference type="RefSeq" id="WP_369238561.1">
    <property type="nucleotide sequence ID" value="NZ_CP163435.1"/>
</dbReference>
<dbReference type="SUPFAM" id="SSF109854">
    <property type="entry name" value="DinB/YfiT-like putative metalloenzymes"/>
    <property type="match status" value="1"/>
</dbReference>
<evidence type="ECO:0000256" key="2">
    <source>
        <dbReference type="ARBA" id="ARBA00023163"/>
    </source>
</evidence>
<dbReference type="InterPro" id="IPR024344">
    <property type="entry name" value="MDMPI_metal-binding"/>
</dbReference>